<keyword evidence="7" id="KW-0493">Microtubule</keyword>
<evidence type="ECO:0000256" key="10">
    <source>
        <dbReference type="ARBA" id="ARBA00023212"/>
    </source>
</evidence>
<dbReference type="Pfam" id="PF16740">
    <property type="entry name" value="SKA2"/>
    <property type="match status" value="1"/>
</dbReference>
<comment type="subcellular location">
    <subcellularLocation>
        <location evidence="2">Chromosome</location>
        <location evidence="2">Centromere</location>
        <location evidence="2">Kinetochore</location>
    </subcellularLocation>
    <subcellularLocation>
        <location evidence="1">Cytoplasm</location>
        <location evidence="1">Cytoskeleton</location>
        <location evidence="1">Spindle</location>
    </subcellularLocation>
</comment>
<comment type="similarity">
    <text evidence="3">Belongs to the SKA2 family.</text>
</comment>
<keyword evidence="10" id="KW-0206">Cytoskeleton</keyword>
<dbReference type="InterPro" id="IPR026762">
    <property type="entry name" value="Ska2"/>
</dbReference>
<keyword evidence="12" id="KW-0137">Centromere</keyword>
<keyword evidence="6" id="KW-0132">Cell division</keyword>
<dbReference type="InterPro" id="IPR042091">
    <property type="entry name" value="Ska2_N"/>
</dbReference>
<keyword evidence="16" id="KW-1185">Reference proteome</keyword>
<dbReference type="STRING" id="64144.ENSATEP00000021909"/>
<evidence type="ECO:0000313" key="15">
    <source>
        <dbReference type="Ensembl" id="ENSATEP00000021909.2"/>
    </source>
</evidence>
<evidence type="ECO:0000256" key="8">
    <source>
        <dbReference type="ARBA" id="ARBA00022776"/>
    </source>
</evidence>
<keyword evidence="9" id="KW-0995">Kinetochore</keyword>
<keyword evidence="8" id="KW-0498">Mitosis</keyword>
<sequence length="122" mass="13802">KRLKLDFINNTTENGCPAENPAIMLENLRAIKAKHAALCCQVKEITATQKESIDCIRNSLSSVMKLMQHFQQTTDVEVPTPTYIFFTTLIVSLNNVRQYNYFLLCLKNGLASFTYSGTLTFT</sequence>
<evidence type="ECO:0000256" key="6">
    <source>
        <dbReference type="ARBA" id="ARBA00022618"/>
    </source>
</evidence>
<evidence type="ECO:0000313" key="16">
    <source>
        <dbReference type="Proteomes" id="UP000265040"/>
    </source>
</evidence>
<evidence type="ECO:0000256" key="1">
    <source>
        <dbReference type="ARBA" id="ARBA00004186"/>
    </source>
</evidence>
<dbReference type="GO" id="GO:0005876">
    <property type="term" value="C:spindle microtubule"/>
    <property type="evidence" value="ECO:0007669"/>
    <property type="project" value="InterPro"/>
</dbReference>
<evidence type="ECO:0000256" key="5">
    <source>
        <dbReference type="ARBA" id="ARBA00022490"/>
    </source>
</evidence>
<dbReference type="GO" id="GO:0000940">
    <property type="term" value="C:outer kinetochore"/>
    <property type="evidence" value="ECO:0007669"/>
    <property type="project" value="InterPro"/>
</dbReference>
<name>A0A3Q1IRN2_ANATE</name>
<dbReference type="Gene3D" id="6.10.250.1380">
    <property type="match status" value="1"/>
</dbReference>
<reference evidence="15" key="2">
    <citation type="submission" date="2025-08" db="UniProtKB">
        <authorList>
            <consortium name="Ensembl"/>
        </authorList>
    </citation>
    <scope>IDENTIFICATION</scope>
</reference>
<dbReference type="GO" id="GO:0007059">
    <property type="term" value="P:chromosome segregation"/>
    <property type="evidence" value="ECO:0007669"/>
    <property type="project" value="InterPro"/>
</dbReference>
<evidence type="ECO:0000256" key="11">
    <source>
        <dbReference type="ARBA" id="ARBA00023306"/>
    </source>
</evidence>
<reference evidence="15" key="1">
    <citation type="submission" date="2021-04" db="EMBL/GenBank/DDBJ databases">
        <authorList>
            <consortium name="Wellcome Sanger Institute Data Sharing"/>
        </authorList>
    </citation>
    <scope>NUCLEOTIDE SEQUENCE [LARGE SCALE GENOMIC DNA]</scope>
</reference>
<evidence type="ECO:0000256" key="12">
    <source>
        <dbReference type="ARBA" id="ARBA00023328"/>
    </source>
</evidence>
<evidence type="ECO:0000256" key="7">
    <source>
        <dbReference type="ARBA" id="ARBA00022701"/>
    </source>
</evidence>
<keyword evidence="11" id="KW-0131">Cell cycle</keyword>
<dbReference type="GeneTree" id="ENSGT00940000175043"/>
<evidence type="ECO:0000256" key="3">
    <source>
        <dbReference type="ARBA" id="ARBA00010684"/>
    </source>
</evidence>
<reference evidence="15" key="3">
    <citation type="submission" date="2025-09" db="UniProtKB">
        <authorList>
            <consortium name="Ensembl"/>
        </authorList>
    </citation>
    <scope>IDENTIFICATION</scope>
</reference>
<dbReference type="GO" id="GO:0000278">
    <property type="term" value="P:mitotic cell cycle"/>
    <property type="evidence" value="ECO:0007669"/>
    <property type="project" value="TreeGrafter"/>
</dbReference>
<evidence type="ECO:0000259" key="14">
    <source>
        <dbReference type="Pfam" id="PF16740"/>
    </source>
</evidence>
<dbReference type="AlphaFoldDB" id="A0A3Q1IRN2"/>
<dbReference type="InParanoid" id="A0A3Q1IRN2"/>
<dbReference type="Proteomes" id="UP000265040">
    <property type="component" value="Chromosome 14"/>
</dbReference>
<evidence type="ECO:0000256" key="9">
    <source>
        <dbReference type="ARBA" id="ARBA00022838"/>
    </source>
</evidence>
<accession>A0A3Q1IRN2</accession>
<dbReference type="PANTHER" id="PTHR32017">
    <property type="entry name" value="SPINDLE AND KINETOCHORE-ASSOCIATED PROTEIN 2"/>
    <property type="match status" value="1"/>
</dbReference>
<proteinExistence type="inferred from homology"/>
<dbReference type="PANTHER" id="PTHR32017:SF3">
    <property type="entry name" value="SPINDLE AND KINETOCHORE-ASSOCIATED PROTEIN 2"/>
    <property type="match status" value="1"/>
</dbReference>
<protein>
    <recommendedName>
        <fullName evidence="13">Protein FAM33A</fullName>
    </recommendedName>
</protein>
<dbReference type="GO" id="GO:0008017">
    <property type="term" value="F:microtubule binding"/>
    <property type="evidence" value="ECO:0007669"/>
    <property type="project" value="InterPro"/>
</dbReference>
<dbReference type="OrthoDB" id="193920at2759"/>
<dbReference type="GO" id="GO:0051301">
    <property type="term" value="P:cell division"/>
    <property type="evidence" value="ECO:0007669"/>
    <property type="project" value="UniProtKB-KW"/>
</dbReference>
<evidence type="ECO:0000256" key="2">
    <source>
        <dbReference type="ARBA" id="ARBA00004629"/>
    </source>
</evidence>
<dbReference type="Ensembl" id="ENSATET00000022272.2">
    <property type="protein sequence ID" value="ENSATEP00000021909.2"/>
    <property type="gene ID" value="ENSATEG00000015192.2"/>
</dbReference>
<feature type="domain" description="Ska2 N-terminal" evidence="14">
    <location>
        <begin position="1"/>
        <end position="79"/>
    </location>
</feature>
<evidence type="ECO:0000256" key="4">
    <source>
        <dbReference type="ARBA" id="ARBA00022454"/>
    </source>
</evidence>
<keyword evidence="5" id="KW-0963">Cytoplasm</keyword>
<keyword evidence="4" id="KW-0158">Chromosome</keyword>
<evidence type="ECO:0000256" key="13">
    <source>
        <dbReference type="ARBA" id="ARBA00029651"/>
    </source>
</evidence>
<organism evidence="15 16">
    <name type="scientific">Anabas testudineus</name>
    <name type="common">Climbing perch</name>
    <name type="synonym">Anthias testudineus</name>
    <dbReference type="NCBI Taxonomy" id="64144"/>
    <lineage>
        <taxon>Eukaryota</taxon>
        <taxon>Metazoa</taxon>
        <taxon>Chordata</taxon>
        <taxon>Craniata</taxon>
        <taxon>Vertebrata</taxon>
        <taxon>Euteleostomi</taxon>
        <taxon>Actinopterygii</taxon>
        <taxon>Neopterygii</taxon>
        <taxon>Teleostei</taxon>
        <taxon>Neoteleostei</taxon>
        <taxon>Acanthomorphata</taxon>
        <taxon>Anabantaria</taxon>
        <taxon>Anabantiformes</taxon>
        <taxon>Anabantoidei</taxon>
        <taxon>Anabantidae</taxon>
        <taxon>Anabas</taxon>
    </lineage>
</organism>